<proteinExistence type="predicted"/>
<protein>
    <submittedName>
        <fullName evidence="1">Uncharacterized protein</fullName>
    </submittedName>
</protein>
<keyword evidence="2" id="KW-1185">Reference proteome</keyword>
<dbReference type="Proteomes" id="UP000643525">
    <property type="component" value="Unassembled WGS sequence"/>
</dbReference>
<dbReference type="EMBL" id="JADBED010000001">
    <property type="protein sequence ID" value="MBE1523620.1"/>
    <property type="molecule type" value="Genomic_DNA"/>
</dbReference>
<comment type="caution">
    <text evidence="1">The sequence shown here is derived from an EMBL/GenBank/DDBJ whole genome shotgun (WGS) entry which is preliminary data.</text>
</comment>
<name>A0ABR9JCW0_9MICC</name>
<organism evidence="1 2">
    <name type="scientific">Nesterenkonia lutea</name>
    <dbReference type="NCBI Taxonomy" id="272919"/>
    <lineage>
        <taxon>Bacteria</taxon>
        <taxon>Bacillati</taxon>
        <taxon>Actinomycetota</taxon>
        <taxon>Actinomycetes</taxon>
        <taxon>Micrococcales</taxon>
        <taxon>Micrococcaceae</taxon>
        <taxon>Nesterenkonia</taxon>
    </lineage>
</organism>
<gene>
    <name evidence="1" type="ORF">H4W27_000738</name>
</gene>
<evidence type="ECO:0000313" key="2">
    <source>
        <dbReference type="Proteomes" id="UP000643525"/>
    </source>
</evidence>
<reference evidence="1 2" key="1">
    <citation type="submission" date="2020-10" db="EMBL/GenBank/DDBJ databases">
        <title>Sequencing the genomes of 1000 actinobacteria strains.</title>
        <authorList>
            <person name="Klenk H.-P."/>
        </authorList>
    </citation>
    <scope>NUCLEOTIDE SEQUENCE [LARGE SCALE GENOMIC DNA]</scope>
    <source>
        <strain evidence="1 2">DSM 15666</strain>
    </source>
</reference>
<evidence type="ECO:0000313" key="1">
    <source>
        <dbReference type="EMBL" id="MBE1523620.1"/>
    </source>
</evidence>
<sequence>MEKTAEMGSVEIGTGEGVFATLVATTVAALEGALREAMSNGEVFTLRFQQEKSGLVRSAIVNDASQVNFVYNASDVDEDVLAQSMPDFVETLRNDHELTVVVPQD</sequence>
<dbReference type="RefSeq" id="WP_192594749.1">
    <property type="nucleotide sequence ID" value="NZ_BAAALJ010000014.1"/>
</dbReference>
<accession>A0ABR9JCW0</accession>